<evidence type="ECO:0000313" key="2">
    <source>
        <dbReference type="EMBL" id="TXN29772.1"/>
    </source>
</evidence>
<dbReference type="EMBL" id="VRMG01000008">
    <property type="protein sequence ID" value="TXN29772.1"/>
    <property type="molecule type" value="Genomic_DNA"/>
</dbReference>
<dbReference type="RefSeq" id="WP_147783816.1">
    <property type="nucleotide sequence ID" value="NZ_VRMG01000008.1"/>
</dbReference>
<sequence>MSEQRRKDTPPESSEAEVEHPAPTVSTIKELYSHAFSCAKPDCREWLYRQDGDSVEPVLNSRVAHIHARSPGGPRWKPGMSAEENRSSGNLLLLCIPHSYEVDEHSERYSAEMLNQWRVDQREEHDRLRKAWPLSDEEARLVGNRSFDTPALVSPVLADIARAAERLATSAESSRPAIVAEAGAWRAMWDRVRASTTVWDGDGERLYVEPSRMETTRYREALLAALATANAALEPLVQDLKAEAAVARAAVPRSIPWSDWLARSAENVMTAASTWPGPPPAVDDDGLSDAVAELRESAGALAAVLRGDPAMAPPAVPQSKPSDPTPTVEDDPLREHQELLERARPFARVNHRPYEPDLRARLVVAARNASTIPPVVNASGIDLRATAALTAAVTRNAERAQLEGLIDQDRARRPLCMAVLLLYQLRMVLIEQGHADLGQRAADAIIGEIEATNWSQASAWVGNEHYGRAIFDAWATLASPEEPRGRLAVTLREEPGRIAELTVCCAGWVQHENQQTGEVRYERIYRQLPPWFPVHEIATAAAAAFPYVAPAVDEYDDRPEEIERLLGQVLRLRAASDQTTD</sequence>
<evidence type="ECO:0000256" key="1">
    <source>
        <dbReference type="SAM" id="MobiDB-lite"/>
    </source>
</evidence>
<feature type="region of interest" description="Disordered" evidence="1">
    <location>
        <begin position="1"/>
        <end position="24"/>
    </location>
</feature>
<keyword evidence="3" id="KW-1185">Reference proteome</keyword>
<evidence type="ECO:0000313" key="3">
    <source>
        <dbReference type="Proteomes" id="UP000321379"/>
    </source>
</evidence>
<accession>A0A5C8UMX7</accession>
<feature type="region of interest" description="Disordered" evidence="1">
    <location>
        <begin position="309"/>
        <end position="331"/>
    </location>
</feature>
<comment type="caution">
    <text evidence="2">The sequence shown here is derived from an EMBL/GenBank/DDBJ whole genome shotgun (WGS) entry which is preliminary data.</text>
</comment>
<dbReference type="AlphaFoldDB" id="A0A5C8UMX7"/>
<feature type="compositionally biased region" description="Basic and acidic residues" evidence="1">
    <location>
        <begin position="1"/>
        <end position="10"/>
    </location>
</feature>
<gene>
    <name evidence="2" type="ORF">FVP33_11525</name>
</gene>
<dbReference type="Proteomes" id="UP000321379">
    <property type="component" value="Unassembled WGS sequence"/>
</dbReference>
<protein>
    <submittedName>
        <fullName evidence="2">Uncharacterized protein</fullName>
    </submittedName>
</protein>
<reference evidence="2 3" key="1">
    <citation type="submission" date="2019-08" db="EMBL/GenBank/DDBJ databases">
        <title>Bacterial whole genome sequence for Glaciihabitans sp. CHu50b-6-2.</title>
        <authorList>
            <person name="Jin L."/>
        </authorList>
    </citation>
    <scope>NUCLEOTIDE SEQUENCE [LARGE SCALE GENOMIC DNA]</scope>
    <source>
        <strain evidence="2 3">CHu50b-6-2</strain>
    </source>
</reference>
<name>A0A5C8UMX7_9MICO</name>
<proteinExistence type="predicted"/>
<organism evidence="2 3">
    <name type="scientific">Lacisediminihabitans profunda</name>
    <dbReference type="NCBI Taxonomy" id="2594790"/>
    <lineage>
        <taxon>Bacteria</taxon>
        <taxon>Bacillati</taxon>
        <taxon>Actinomycetota</taxon>
        <taxon>Actinomycetes</taxon>
        <taxon>Micrococcales</taxon>
        <taxon>Microbacteriaceae</taxon>
        <taxon>Lacisediminihabitans</taxon>
    </lineage>
</organism>